<reference evidence="2" key="1">
    <citation type="submission" date="2023-07" db="EMBL/GenBank/DDBJ databases">
        <authorList>
            <person name="Colorado M.A."/>
            <person name="Villamil L.M."/>
            <person name="Melo J.F."/>
            <person name="Rodriguez J.A."/>
            <person name="Ruiz R.Y."/>
        </authorList>
    </citation>
    <scope>NUCLEOTIDE SEQUENCE [LARGE SCALE GENOMIC DNA]</scope>
    <source>
        <strain evidence="2">C33</strain>
    </source>
</reference>
<dbReference type="RefSeq" id="WP_320313634.1">
    <property type="nucleotide sequence ID" value="NZ_JAVIKH010000008.1"/>
</dbReference>
<protein>
    <recommendedName>
        <fullName evidence="3">Nif11 domain-containing protein</fullName>
    </recommendedName>
</protein>
<gene>
    <name evidence="1" type="ORF">RFV38_06945</name>
</gene>
<sequence length="70" mass="7727">MLTKEEFLKKIGQTEEELKAKGLELMFIGEVGYGDDEDDGWDIVYIDPSKCVEVGMGCKCAVGGTLHDKL</sequence>
<proteinExistence type="predicted"/>
<organism evidence="1 2">
    <name type="scientific">Candidatus Cetobacterium colombiensis</name>
    <dbReference type="NCBI Taxonomy" id="3073100"/>
    <lineage>
        <taxon>Bacteria</taxon>
        <taxon>Fusobacteriati</taxon>
        <taxon>Fusobacteriota</taxon>
        <taxon>Fusobacteriia</taxon>
        <taxon>Fusobacteriales</taxon>
        <taxon>Fusobacteriaceae</taxon>
        <taxon>Cetobacterium</taxon>
    </lineage>
</organism>
<dbReference type="EMBL" id="JAVIKH010000008">
    <property type="protein sequence ID" value="MDX8336229.1"/>
    <property type="molecule type" value="Genomic_DNA"/>
</dbReference>
<accession>A0ABU4WAJ9</accession>
<keyword evidence="2" id="KW-1185">Reference proteome</keyword>
<name>A0ABU4WAJ9_9FUSO</name>
<dbReference type="Proteomes" id="UP001279681">
    <property type="component" value="Unassembled WGS sequence"/>
</dbReference>
<evidence type="ECO:0008006" key="3">
    <source>
        <dbReference type="Google" id="ProtNLM"/>
    </source>
</evidence>
<evidence type="ECO:0000313" key="2">
    <source>
        <dbReference type="Proteomes" id="UP001279681"/>
    </source>
</evidence>
<comment type="caution">
    <text evidence="1">The sequence shown here is derived from an EMBL/GenBank/DDBJ whole genome shotgun (WGS) entry which is preliminary data.</text>
</comment>
<evidence type="ECO:0000313" key="1">
    <source>
        <dbReference type="EMBL" id="MDX8336229.1"/>
    </source>
</evidence>